<comment type="pathway">
    <text evidence="3 15">Amino-acid biosynthesis; L-threonine biosynthesis; L-threonine from L-aspartate: step 2/5.</text>
</comment>
<feature type="binding site" evidence="15">
    <location>
        <position position="108"/>
    </location>
    <ligand>
        <name>phosphate</name>
        <dbReference type="ChEBI" id="CHEBI:43474"/>
    </ligand>
</feature>
<comment type="function">
    <text evidence="15">Catalyzes the NADPH-dependent formation of L-aspartate-semialdehyde (L-ASA) by the reductive dephosphorylation of L-aspartyl-4-phosphate.</text>
</comment>
<dbReference type="GO" id="GO:0051287">
    <property type="term" value="F:NAD binding"/>
    <property type="evidence" value="ECO:0007669"/>
    <property type="project" value="InterPro"/>
</dbReference>
<evidence type="ECO:0000313" key="19">
    <source>
        <dbReference type="Proteomes" id="UP000231632"/>
    </source>
</evidence>
<dbReference type="Pfam" id="PF01118">
    <property type="entry name" value="Semialdhyde_dh"/>
    <property type="match status" value="1"/>
</dbReference>
<dbReference type="SMART" id="SM00859">
    <property type="entry name" value="Semialdhyde_dh"/>
    <property type="match status" value="1"/>
</dbReference>
<evidence type="ECO:0000256" key="12">
    <source>
        <dbReference type="ARBA" id="ARBA00023154"/>
    </source>
</evidence>
<dbReference type="OrthoDB" id="5289640at2"/>
<feature type="binding site" evidence="15">
    <location>
        <position position="166"/>
    </location>
    <ligand>
        <name>substrate</name>
    </ligand>
</feature>
<evidence type="ECO:0000313" key="18">
    <source>
        <dbReference type="EMBL" id="GAV20699.1"/>
    </source>
</evidence>
<dbReference type="NCBIfam" id="NF011456">
    <property type="entry name" value="PRK14874.1"/>
    <property type="match status" value="1"/>
</dbReference>
<dbReference type="NCBIfam" id="NF005957">
    <property type="entry name" value="PRK08040.1"/>
    <property type="match status" value="1"/>
</dbReference>
<feature type="active site" description="Acyl-thioester intermediate" evidence="15 16">
    <location>
        <position position="139"/>
    </location>
</feature>
<dbReference type="InterPro" id="IPR012080">
    <property type="entry name" value="Asp_semialdehyde_DH"/>
</dbReference>
<dbReference type="InterPro" id="IPR012280">
    <property type="entry name" value="Semialdhyde_DH_dimer_dom"/>
</dbReference>
<keyword evidence="11 15" id="KW-0560">Oxidoreductase</keyword>
<dbReference type="GO" id="GO:0009088">
    <property type="term" value="P:threonine biosynthetic process"/>
    <property type="evidence" value="ECO:0007669"/>
    <property type="project" value="UniProtKB-UniRule"/>
</dbReference>
<evidence type="ECO:0000256" key="16">
    <source>
        <dbReference type="PIRSR" id="PIRSR000148-1"/>
    </source>
</evidence>
<keyword evidence="12 15" id="KW-0457">Lysine biosynthesis</keyword>
<evidence type="ECO:0000256" key="13">
    <source>
        <dbReference type="ARBA" id="ARBA00023167"/>
    </source>
</evidence>
<protein>
    <recommendedName>
        <fullName evidence="6 15">Aspartate-semialdehyde dehydrogenase</fullName>
        <shortName evidence="15">ASA dehydrogenase</shortName>
        <shortName evidence="15">ASADH</shortName>
        <ecNumber evidence="6 15">1.2.1.11</ecNumber>
    </recommendedName>
    <alternativeName>
        <fullName evidence="15">Aspartate-beta-semialdehyde dehydrogenase</fullName>
    </alternativeName>
</protein>
<evidence type="ECO:0000256" key="8">
    <source>
        <dbReference type="ARBA" id="ARBA00022697"/>
    </source>
</evidence>
<dbReference type="GO" id="GO:0009089">
    <property type="term" value="P:lysine biosynthetic process via diaminopimelate"/>
    <property type="evidence" value="ECO:0007669"/>
    <property type="project" value="UniProtKB-UniRule"/>
</dbReference>
<evidence type="ECO:0000256" key="2">
    <source>
        <dbReference type="ARBA" id="ARBA00005076"/>
    </source>
</evidence>
<dbReference type="SUPFAM" id="SSF55347">
    <property type="entry name" value="Glyceraldehyde-3-phosphate dehydrogenase-like, C-terminal domain"/>
    <property type="match status" value="1"/>
</dbReference>
<dbReference type="InterPro" id="IPR000534">
    <property type="entry name" value="Semialdehyde_DH_NAD-bd"/>
</dbReference>
<evidence type="ECO:0000256" key="11">
    <source>
        <dbReference type="ARBA" id="ARBA00023002"/>
    </source>
</evidence>
<dbReference type="InterPro" id="IPR036291">
    <property type="entry name" value="NAD(P)-bd_dom_sf"/>
</dbReference>
<evidence type="ECO:0000256" key="14">
    <source>
        <dbReference type="ARBA" id="ARBA00047891"/>
    </source>
</evidence>
<dbReference type="Gene3D" id="3.40.50.720">
    <property type="entry name" value="NAD(P)-binding Rossmann-like Domain"/>
    <property type="match status" value="1"/>
</dbReference>
<dbReference type="PANTHER" id="PTHR46278">
    <property type="entry name" value="DEHYDROGENASE, PUTATIVE-RELATED"/>
    <property type="match status" value="1"/>
</dbReference>
<keyword evidence="7 15" id="KW-0028">Amino-acid biosynthesis</keyword>
<dbReference type="PIRSF" id="PIRSF000148">
    <property type="entry name" value="ASA_dh"/>
    <property type="match status" value="1"/>
</dbReference>
<dbReference type="GO" id="GO:0019877">
    <property type="term" value="P:diaminopimelate biosynthetic process"/>
    <property type="evidence" value="ECO:0007669"/>
    <property type="project" value="UniProtKB-UniRule"/>
</dbReference>
<evidence type="ECO:0000256" key="3">
    <source>
        <dbReference type="ARBA" id="ARBA00005097"/>
    </source>
</evidence>
<feature type="binding site" evidence="15">
    <location>
        <position position="244"/>
    </location>
    <ligand>
        <name>substrate</name>
    </ligand>
</feature>
<reference evidence="18 19" key="1">
    <citation type="journal article" date="2017" name="Arch. Microbiol.">
        <title>Mariprofundus micogutta sp. nov., a novel iron-oxidizing zetaproteobacterium isolated from a deep-sea hydrothermal field at the Bayonnaise knoll of the Izu-Ogasawara arc, and a description of Mariprofundales ord. nov. and Zetaproteobacteria classis nov.</title>
        <authorList>
            <person name="Makita H."/>
            <person name="Tanaka E."/>
            <person name="Mitsunobu S."/>
            <person name="Miyazaki M."/>
            <person name="Nunoura T."/>
            <person name="Uematsu K."/>
            <person name="Takaki Y."/>
            <person name="Nishi S."/>
            <person name="Shimamura S."/>
            <person name="Takai K."/>
        </authorList>
    </citation>
    <scope>NUCLEOTIDE SEQUENCE [LARGE SCALE GENOMIC DNA]</scope>
    <source>
        <strain evidence="18 19">ET2</strain>
    </source>
</reference>
<evidence type="ECO:0000256" key="7">
    <source>
        <dbReference type="ARBA" id="ARBA00022605"/>
    </source>
</evidence>
<evidence type="ECO:0000256" key="15">
    <source>
        <dbReference type="HAMAP-Rule" id="MF_02121"/>
    </source>
</evidence>
<evidence type="ECO:0000256" key="9">
    <source>
        <dbReference type="ARBA" id="ARBA00022857"/>
    </source>
</evidence>
<organism evidence="18 19">
    <name type="scientific">Mariprofundus micogutta</name>
    <dbReference type="NCBI Taxonomy" id="1921010"/>
    <lineage>
        <taxon>Bacteria</taxon>
        <taxon>Pseudomonadati</taxon>
        <taxon>Pseudomonadota</taxon>
        <taxon>Candidatius Mariprofundia</taxon>
        <taxon>Mariprofundales</taxon>
        <taxon>Mariprofundaceae</taxon>
        <taxon>Mariprofundus</taxon>
    </lineage>
</organism>
<dbReference type="PANTHER" id="PTHR46278:SF2">
    <property type="entry name" value="ASPARTATE-SEMIALDEHYDE DEHYDROGENASE"/>
    <property type="match status" value="1"/>
</dbReference>
<dbReference type="SUPFAM" id="SSF51735">
    <property type="entry name" value="NAD(P)-binding Rossmann-fold domains"/>
    <property type="match status" value="1"/>
</dbReference>
<evidence type="ECO:0000256" key="4">
    <source>
        <dbReference type="ARBA" id="ARBA00010584"/>
    </source>
</evidence>
<dbReference type="RefSeq" id="WP_072660011.1">
    <property type="nucleotide sequence ID" value="NZ_BDFD01000014.1"/>
</dbReference>
<dbReference type="NCBIfam" id="NF004224">
    <property type="entry name" value="PRK05671.1"/>
    <property type="match status" value="1"/>
</dbReference>
<comment type="subunit">
    <text evidence="5 15">Homodimer.</text>
</comment>
<comment type="similarity">
    <text evidence="4 15">Belongs to the aspartate-semialdehyde dehydrogenase family.</text>
</comment>
<dbReference type="Proteomes" id="UP000231632">
    <property type="component" value="Unassembled WGS sequence"/>
</dbReference>
<evidence type="ECO:0000256" key="6">
    <source>
        <dbReference type="ARBA" id="ARBA00013120"/>
    </source>
</evidence>
<keyword evidence="8 15" id="KW-0791">Threonine biosynthesis</keyword>
<feature type="binding site" evidence="15">
    <location>
        <begin position="169"/>
        <end position="170"/>
    </location>
    <ligand>
        <name>NADP(+)</name>
        <dbReference type="ChEBI" id="CHEBI:58349"/>
    </ligand>
</feature>
<dbReference type="EC" id="1.2.1.11" evidence="6 15"/>
<dbReference type="GO" id="GO:0050661">
    <property type="term" value="F:NADP binding"/>
    <property type="evidence" value="ECO:0007669"/>
    <property type="project" value="UniProtKB-UniRule"/>
</dbReference>
<comment type="pathway">
    <text evidence="1 15">Amino-acid biosynthesis; L-methionine biosynthesis via de novo pathway; L-homoserine from L-aspartate: step 2/3.</text>
</comment>
<feature type="binding site" evidence="15">
    <location>
        <position position="324"/>
    </location>
    <ligand>
        <name>NADP(+)</name>
        <dbReference type="ChEBI" id="CHEBI:58349"/>
    </ligand>
</feature>
<dbReference type="GO" id="GO:0009097">
    <property type="term" value="P:isoleucine biosynthetic process"/>
    <property type="evidence" value="ECO:0007669"/>
    <property type="project" value="UniProtKB-UniRule"/>
</dbReference>
<feature type="binding site" evidence="15">
    <location>
        <begin position="48"/>
        <end position="49"/>
    </location>
    <ligand>
        <name>NADP(+)</name>
        <dbReference type="ChEBI" id="CHEBI:58349"/>
    </ligand>
</feature>
<comment type="caution">
    <text evidence="18">The sequence shown here is derived from an EMBL/GenBank/DDBJ whole genome shotgun (WGS) entry which is preliminary data.</text>
</comment>
<dbReference type="GO" id="GO:0071266">
    <property type="term" value="P:'de novo' L-methionine biosynthetic process"/>
    <property type="evidence" value="ECO:0007669"/>
    <property type="project" value="UniProtKB-UniRule"/>
</dbReference>
<dbReference type="Gene3D" id="3.30.360.10">
    <property type="entry name" value="Dihydrodipicolinate Reductase, domain 2"/>
    <property type="match status" value="1"/>
</dbReference>
<accession>A0A1L8CPE3</accession>
<dbReference type="NCBIfam" id="TIGR01296">
    <property type="entry name" value="asd_B"/>
    <property type="match status" value="1"/>
</dbReference>
<dbReference type="UniPathway" id="UPA00050">
    <property type="reaction ID" value="UER00463"/>
</dbReference>
<dbReference type="EMBL" id="BDFD01000014">
    <property type="protein sequence ID" value="GAV20699.1"/>
    <property type="molecule type" value="Genomic_DNA"/>
</dbReference>
<name>A0A1L8CPE3_9PROT</name>
<dbReference type="AlphaFoldDB" id="A0A1L8CPE3"/>
<dbReference type="UniPathway" id="UPA00034">
    <property type="reaction ID" value="UER00016"/>
</dbReference>
<dbReference type="GO" id="GO:0004073">
    <property type="term" value="F:aspartate-semialdehyde dehydrogenase activity"/>
    <property type="evidence" value="ECO:0007669"/>
    <property type="project" value="UniProtKB-UniRule"/>
</dbReference>
<feature type="binding site" evidence="15">
    <location>
        <begin position="20"/>
        <end position="23"/>
    </location>
    <ligand>
        <name>NADP(+)</name>
        <dbReference type="ChEBI" id="CHEBI:58349"/>
    </ligand>
</feature>
<evidence type="ECO:0000256" key="10">
    <source>
        <dbReference type="ARBA" id="ARBA00022915"/>
    </source>
</evidence>
<proteinExistence type="inferred from homology"/>
<evidence type="ECO:0000259" key="17">
    <source>
        <dbReference type="SMART" id="SM00859"/>
    </source>
</evidence>
<evidence type="ECO:0000256" key="5">
    <source>
        <dbReference type="ARBA" id="ARBA00011738"/>
    </source>
</evidence>
<dbReference type="CDD" id="cd02316">
    <property type="entry name" value="VcASADH2_like_N"/>
    <property type="match status" value="1"/>
</dbReference>
<comment type="pathway">
    <text evidence="2 15">Amino-acid biosynthesis; L-lysine biosynthesis via DAP pathway; (S)-tetrahydrodipicolinate from L-aspartate: step 2/4.</text>
</comment>
<keyword evidence="9 15" id="KW-0521">NADP</keyword>
<keyword evidence="13 15" id="KW-0486">Methionine biosynthesis</keyword>
<evidence type="ECO:0000256" key="1">
    <source>
        <dbReference type="ARBA" id="ARBA00005021"/>
    </source>
</evidence>
<dbReference type="InterPro" id="IPR005986">
    <property type="entry name" value="Asp_semialdehyde_DH_beta"/>
</dbReference>
<dbReference type="GO" id="GO:0046983">
    <property type="term" value="F:protein dimerization activity"/>
    <property type="evidence" value="ECO:0007669"/>
    <property type="project" value="InterPro"/>
</dbReference>
<dbReference type="CDD" id="cd18131">
    <property type="entry name" value="ASADH_C_bac_euk_like"/>
    <property type="match status" value="1"/>
</dbReference>
<dbReference type="Pfam" id="PF02774">
    <property type="entry name" value="Semialdhyde_dhC"/>
    <property type="match status" value="1"/>
</dbReference>
<dbReference type="STRING" id="1921010.MMIC_P1672"/>
<dbReference type="HAMAP" id="MF_02121">
    <property type="entry name" value="ASADH"/>
    <property type="match status" value="1"/>
</dbReference>
<keyword evidence="10 15" id="KW-0220">Diaminopimelate biosynthesis</keyword>
<feature type="domain" description="Semialdehyde dehydrogenase NAD-binding" evidence="17">
    <location>
        <begin position="13"/>
        <end position="128"/>
    </location>
</feature>
<keyword evidence="19" id="KW-1185">Reference proteome</keyword>
<dbReference type="UniPathway" id="UPA00051">
    <property type="reaction ID" value="UER00464"/>
</dbReference>
<sequence>MTEAFLPKKDGYVVAVVGATGAVGQTMLEILAERKFPISDLIPVASSRSAGSSIEYMGKEYIVQDLETFDPAGVDIALFSAGGDTSRVHAPRFAAAGCYVVDNSSAWRMDENVCLVVPEVNPHALEMARENKIIANPNCSTIQMVVALKPLHDAVPIERVVVSTYQAVSGAGGKAMDELAKQTGQLLNAQSADVNVFPARIAFNVIPHIDVFMEDGYTKEERKMMDETRKILESDIAVTATTVRVPVFYGHSESVNITFDGPMNAEKARTILSDAEGICVVDDPAGEDYPMPSEAAGTDPVWVGRIRDDNSCANSLHLWVVADNVRKGAALNAVQIAEILISQS</sequence>
<gene>
    <name evidence="15" type="primary">asd</name>
    <name evidence="18" type="ORF">MMIC_P1672</name>
</gene>
<comment type="caution">
    <text evidence="15">Lacks conserved residue(s) required for the propagation of feature annotation.</text>
</comment>
<feature type="active site" description="Proton acceptor" evidence="15 16">
    <location>
        <position position="251"/>
    </location>
</feature>
<comment type="catalytic activity">
    <reaction evidence="14 15">
        <text>L-aspartate 4-semialdehyde + phosphate + NADP(+) = 4-phospho-L-aspartate + NADPH + H(+)</text>
        <dbReference type="Rhea" id="RHEA:24284"/>
        <dbReference type="ChEBI" id="CHEBI:15378"/>
        <dbReference type="ChEBI" id="CHEBI:43474"/>
        <dbReference type="ChEBI" id="CHEBI:57535"/>
        <dbReference type="ChEBI" id="CHEBI:57783"/>
        <dbReference type="ChEBI" id="CHEBI:58349"/>
        <dbReference type="ChEBI" id="CHEBI:537519"/>
        <dbReference type="EC" id="1.2.1.11"/>
    </reaction>
</comment>